<name>A0A0B0EPC8_9BACT</name>
<dbReference type="EMBL" id="JRYO01000085">
    <property type="protein sequence ID" value="KHE92973.1"/>
    <property type="molecule type" value="Genomic_DNA"/>
</dbReference>
<dbReference type="PROSITE" id="PS51677">
    <property type="entry name" value="NODB"/>
    <property type="match status" value="1"/>
</dbReference>
<dbReference type="GO" id="GO:0005576">
    <property type="term" value="C:extracellular region"/>
    <property type="evidence" value="ECO:0007669"/>
    <property type="project" value="UniProtKB-SubCell"/>
</dbReference>
<gene>
    <name evidence="5" type="ORF">SCABRO_01362</name>
</gene>
<dbReference type="AlphaFoldDB" id="A0A0B0EPC8"/>
<organism evidence="5 6">
    <name type="scientific">Candidatus Scalindua brodae</name>
    <dbReference type="NCBI Taxonomy" id="237368"/>
    <lineage>
        <taxon>Bacteria</taxon>
        <taxon>Pseudomonadati</taxon>
        <taxon>Planctomycetota</taxon>
        <taxon>Candidatus Brocadiia</taxon>
        <taxon>Candidatus Brocadiales</taxon>
        <taxon>Candidatus Scalinduaceae</taxon>
        <taxon>Candidatus Scalindua</taxon>
    </lineage>
</organism>
<dbReference type="SUPFAM" id="SSF88713">
    <property type="entry name" value="Glycoside hydrolase/deacetylase"/>
    <property type="match status" value="1"/>
</dbReference>
<evidence type="ECO:0000256" key="1">
    <source>
        <dbReference type="ARBA" id="ARBA00004613"/>
    </source>
</evidence>
<dbReference type="GO" id="GO:0005975">
    <property type="term" value="P:carbohydrate metabolic process"/>
    <property type="evidence" value="ECO:0007669"/>
    <property type="project" value="InterPro"/>
</dbReference>
<feature type="domain" description="NodB homology" evidence="4">
    <location>
        <begin position="133"/>
        <end position="199"/>
    </location>
</feature>
<sequence length="199" mass="23361">MALCSSVLLRDRLENSREGLSTLFYPHKPTPLHQDKTILQGGFLLSLRRSAKSVVAFFFYYSGIFAFYKRFFMKGTVTILMFHRVTEVFFDVSLLVKRKTFEECLKYITQSYPVISMDFLSQNFDKWENIPDDSFVITFDDGWIDFHDTVYPILSRLMVPATVYLTTGFVSSKCSYWQKRLNYLLVQILAEKKNTPDNR</sequence>
<proteinExistence type="predicted"/>
<feature type="transmembrane region" description="Helical" evidence="3">
    <location>
        <begin position="50"/>
        <end position="68"/>
    </location>
</feature>
<evidence type="ECO:0000259" key="4">
    <source>
        <dbReference type="PROSITE" id="PS51677"/>
    </source>
</evidence>
<dbReference type="InterPro" id="IPR051398">
    <property type="entry name" value="Polysacch_Deacetylase"/>
</dbReference>
<dbReference type="eggNOG" id="COG0726">
    <property type="taxonomic scope" value="Bacteria"/>
</dbReference>
<dbReference type="PANTHER" id="PTHR34216">
    <property type="match status" value="1"/>
</dbReference>
<dbReference type="Gene3D" id="3.20.20.370">
    <property type="entry name" value="Glycoside hydrolase/deacetylase"/>
    <property type="match status" value="1"/>
</dbReference>
<evidence type="ECO:0000256" key="2">
    <source>
        <dbReference type="ARBA" id="ARBA00022729"/>
    </source>
</evidence>
<dbReference type="Proteomes" id="UP000030652">
    <property type="component" value="Unassembled WGS sequence"/>
</dbReference>
<dbReference type="InterPro" id="IPR002509">
    <property type="entry name" value="NODB_dom"/>
</dbReference>
<dbReference type="GO" id="GO:0016810">
    <property type="term" value="F:hydrolase activity, acting on carbon-nitrogen (but not peptide) bonds"/>
    <property type="evidence" value="ECO:0007669"/>
    <property type="project" value="InterPro"/>
</dbReference>
<dbReference type="InterPro" id="IPR011330">
    <property type="entry name" value="Glyco_hydro/deAcase_b/a-brl"/>
</dbReference>
<keyword evidence="3" id="KW-1133">Transmembrane helix</keyword>
<evidence type="ECO:0000256" key="3">
    <source>
        <dbReference type="SAM" id="Phobius"/>
    </source>
</evidence>
<accession>A0A0B0EPC8</accession>
<dbReference type="PANTHER" id="PTHR34216:SF3">
    <property type="entry name" value="POLY-BETA-1,6-N-ACETYL-D-GLUCOSAMINE N-DEACETYLASE"/>
    <property type="match status" value="1"/>
</dbReference>
<keyword evidence="2" id="KW-0732">Signal</keyword>
<comment type="subcellular location">
    <subcellularLocation>
        <location evidence="1">Secreted</location>
    </subcellularLocation>
</comment>
<comment type="caution">
    <text evidence="5">The sequence shown here is derived from an EMBL/GenBank/DDBJ whole genome shotgun (WGS) entry which is preliminary data.</text>
</comment>
<evidence type="ECO:0000313" key="6">
    <source>
        <dbReference type="Proteomes" id="UP000030652"/>
    </source>
</evidence>
<evidence type="ECO:0000313" key="5">
    <source>
        <dbReference type="EMBL" id="KHE92973.1"/>
    </source>
</evidence>
<keyword evidence="3" id="KW-0472">Membrane</keyword>
<dbReference type="Pfam" id="PF01522">
    <property type="entry name" value="Polysacc_deac_1"/>
    <property type="match status" value="1"/>
</dbReference>
<reference evidence="5 6" key="1">
    <citation type="submission" date="2014-10" db="EMBL/GenBank/DDBJ databases">
        <title>Draft genome of anammox bacterium scalindua brodae, obtained using differential coverage binning of sequence data from two enrichment reactors.</title>
        <authorList>
            <person name="Speth D.R."/>
            <person name="Russ L."/>
            <person name="Kartal B."/>
            <person name="Op den Camp H.J."/>
            <person name="Dutilh B.E."/>
            <person name="Jetten M.S."/>
        </authorList>
    </citation>
    <scope>NUCLEOTIDE SEQUENCE [LARGE SCALE GENOMIC DNA]</scope>
    <source>
        <strain evidence="5">RU1</strain>
    </source>
</reference>
<keyword evidence="3" id="KW-0812">Transmembrane</keyword>
<protein>
    <submittedName>
        <fullName evidence="5">Putative polysaccharide deacetylase</fullName>
    </submittedName>
</protein>